<feature type="domain" description="N-acetyltransferase" evidence="3">
    <location>
        <begin position="9"/>
        <end position="158"/>
    </location>
</feature>
<dbReference type="Pfam" id="PF00583">
    <property type="entry name" value="Acetyltransf_1"/>
    <property type="match status" value="1"/>
</dbReference>
<sequence>MADDDGGRPVVRPVTPADWALWREARIASLTASPEAFKARLADWERGGEEQWRARFDDPATYGVLAVRGARPVGLAAGLPAADGLPELRSVWVAPEARGQGLAGGLIGAVESWARGTGARTLRLSVLTANARAVALYERLGYATDGRAGQELIMTKRL</sequence>
<keyword evidence="1 4" id="KW-0808">Transferase</keyword>
<organism evidence="4 5">
    <name type="scientific">Streptomyces litmocidini</name>
    <dbReference type="NCBI Taxonomy" id="67318"/>
    <lineage>
        <taxon>Bacteria</taxon>
        <taxon>Bacillati</taxon>
        <taxon>Actinomycetota</taxon>
        <taxon>Actinomycetes</taxon>
        <taxon>Kitasatosporales</taxon>
        <taxon>Streptomycetaceae</taxon>
        <taxon>Streptomyces</taxon>
    </lineage>
</organism>
<reference evidence="4 5" key="1">
    <citation type="submission" date="2024-10" db="EMBL/GenBank/DDBJ databases">
        <title>The Natural Products Discovery Center: Release of the First 8490 Sequenced Strains for Exploring Actinobacteria Biosynthetic Diversity.</title>
        <authorList>
            <person name="Kalkreuter E."/>
            <person name="Kautsar S.A."/>
            <person name="Yang D."/>
            <person name="Bader C.D."/>
            <person name="Teijaro C.N."/>
            <person name="Fluegel L."/>
            <person name="Davis C.M."/>
            <person name="Simpson J.R."/>
            <person name="Lauterbach L."/>
            <person name="Steele A.D."/>
            <person name="Gui C."/>
            <person name="Meng S."/>
            <person name="Li G."/>
            <person name="Viehrig K."/>
            <person name="Ye F."/>
            <person name="Su P."/>
            <person name="Kiefer A.F."/>
            <person name="Nichols A."/>
            <person name="Cepeda A.J."/>
            <person name="Yan W."/>
            <person name="Fan B."/>
            <person name="Jiang Y."/>
            <person name="Adhikari A."/>
            <person name="Zheng C.-J."/>
            <person name="Schuster L."/>
            <person name="Cowan T.M."/>
            <person name="Smanski M.J."/>
            <person name="Chevrette M.G."/>
            <person name="De Carvalho L.P.S."/>
            <person name="Shen B."/>
        </authorList>
    </citation>
    <scope>NUCLEOTIDE SEQUENCE [LARGE SCALE GENOMIC DNA]</scope>
    <source>
        <strain evidence="4 5">NPDC020602</strain>
    </source>
</reference>
<evidence type="ECO:0000313" key="4">
    <source>
        <dbReference type="EMBL" id="MFI1716439.1"/>
    </source>
</evidence>
<comment type="caution">
    <text evidence="4">The sequence shown here is derived from an EMBL/GenBank/DDBJ whole genome shotgun (WGS) entry which is preliminary data.</text>
</comment>
<proteinExistence type="predicted"/>
<keyword evidence="5" id="KW-1185">Reference proteome</keyword>
<protein>
    <submittedName>
        <fullName evidence="4">GNAT family N-acetyltransferase</fullName>
        <ecNumber evidence="4">2.3.-.-</ecNumber>
    </submittedName>
</protein>
<name>A0ABW7U9Y2_9ACTN</name>
<dbReference type="InterPro" id="IPR000182">
    <property type="entry name" value="GNAT_dom"/>
</dbReference>
<dbReference type="EC" id="2.3.-.-" evidence="4"/>
<evidence type="ECO:0000256" key="2">
    <source>
        <dbReference type="ARBA" id="ARBA00023315"/>
    </source>
</evidence>
<dbReference type="EMBL" id="JBIRUI010000010">
    <property type="protein sequence ID" value="MFI1716439.1"/>
    <property type="molecule type" value="Genomic_DNA"/>
</dbReference>
<dbReference type="GO" id="GO:0016746">
    <property type="term" value="F:acyltransferase activity"/>
    <property type="evidence" value="ECO:0007669"/>
    <property type="project" value="UniProtKB-KW"/>
</dbReference>
<keyword evidence="2 4" id="KW-0012">Acyltransferase</keyword>
<dbReference type="InterPro" id="IPR050832">
    <property type="entry name" value="Bact_Acetyltransf"/>
</dbReference>
<evidence type="ECO:0000313" key="5">
    <source>
        <dbReference type="Proteomes" id="UP001611339"/>
    </source>
</evidence>
<dbReference type="CDD" id="cd04301">
    <property type="entry name" value="NAT_SF"/>
    <property type="match status" value="1"/>
</dbReference>
<dbReference type="SUPFAM" id="SSF55729">
    <property type="entry name" value="Acyl-CoA N-acyltransferases (Nat)"/>
    <property type="match status" value="1"/>
</dbReference>
<dbReference type="PROSITE" id="PS51186">
    <property type="entry name" value="GNAT"/>
    <property type="match status" value="1"/>
</dbReference>
<accession>A0ABW7U9Y2</accession>
<dbReference type="PANTHER" id="PTHR43877">
    <property type="entry name" value="AMINOALKYLPHOSPHONATE N-ACETYLTRANSFERASE-RELATED-RELATED"/>
    <property type="match status" value="1"/>
</dbReference>
<evidence type="ECO:0000256" key="1">
    <source>
        <dbReference type="ARBA" id="ARBA00022679"/>
    </source>
</evidence>
<dbReference type="PANTHER" id="PTHR43877:SF2">
    <property type="entry name" value="AMINOALKYLPHOSPHONATE N-ACETYLTRANSFERASE-RELATED"/>
    <property type="match status" value="1"/>
</dbReference>
<dbReference type="RefSeq" id="WP_398710870.1">
    <property type="nucleotide sequence ID" value="NZ_JBIRUI010000010.1"/>
</dbReference>
<dbReference type="Proteomes" id="UP001611339">
    <property type="component" value="Unassembled WGS sequence"/>
</dbReference>
<dbReference type="InterPro" id="IPR016181">
    <property type="entry name" value="Acyl_CoA_acyltransferase"/>
</dbReference>
<gene>
    <name evidence="4" type="ORF">ACH407_23060</name>
</gene>
<evidence type="ECO:0000259" key="3">
    <source>
        <dbReference type="PROSITE" id="PS51186"/>
    </source>
</evidence>
<dbReference type="Gene3D" id="3.40.630.30">
    <property type="match status" value="1"/>
</dbReference>